<dbReference type="Gene3D" id="3.40.50.720">
    <property type="entry name" value="NAD(P)-binding Rossmann-like Domain"/>
    <property type="match status" value="1"/>
</dbReference>
<sequence>MRLLHVADDVALRAALRGQDAVVSAIRPPTGQEQTLRHATEALLRTASDGRTRLLIVGGAGPLVPGCAGRLAIDDERHVPRQWRTIAAASVAPLAACRDHAGPWTQVGPPANLEPGERTGRYRLGAGGHLVVAPDGSSRLSMEDLAVAALGELERPGVRGGIVTIGS</sequence>
<evidence type="ECO:0000313" key="3">
    <source>
        <dbReference type="Proteomes" id="UP000419743"/>
    </source>
</evidence>
<comment type="caution">
    <text evidence="2">The sequence shown here is derived from an EMBL/GenBank/DDBJ whole genome shotgun (WGS) entry which is preliminary data.</text>
</comment>
<dbReference type="Pfam" id="PF13460">
    <property type="entry name" value="NAD_binding_10"/>
    <property type="match status" value="1"/>
</dbReference>
<proteinExistence type="predicted"/>
<dbReference type="AlphaFoldDB" id="A0A7M4DMT9"/>
<name>A0A7M4DMT9_9MICO</name>
<keyword evidence="3" id="KW-1185">Reference proteome</keyword>
<protein>
    <recommendedName>
        <fullName evidence="1">NAD(P)-binding domain-containing protein</fullName>
    </recommendedName>
</protein>
<evidence type="ECO:0000259" key="1">
    <source>
        <dbReference type="Pfam" id="PF13460"/>
    </source>
</evidence>
<dbReference type="EMBL" id="CACRYJ010000050">
    <property type="protein sequence ID" value="VZO38734.1"/>
    <property type="molecule type" value="Genomic_DNA"/>
</dbReference>
<dbReference type="InterPro" id="IPR036291">
    <property type="entry name" value="NAD(P)-bd_dom_sf"/>
</dbReference>
<reference evidence="2 3" key="1">
    <citation type="submission" date="2019-11" db="EMBL/GenBank/DDBJ databases">
        <authorList>
            <person name="Criscuolo A."/>
        </authorList>
    </citation>
    <scope>NUCLEOTIDE SEQUENCE [LARGE SCALE GENOMIC DNA]</scope>
    <source>
        <strain evidence="2">CIP111667</strain>
    </source>
</reference>
<dbReference type="Proteomes" id="UP000419743">
    <property type="component" value="Unassembled WGS sequence"/>
</dbReference>
<organism evidence="2 3">
    <name type="scientific">Occultella aeris</name>
    <dbReference type="NCBI Taxonomy" id="2761496"/>
    <lineage>
        <taxon>Bacteria</taxon>
        <taxon>Bacillati</taxon>
        <taxon>Actinomycetota</taxon>
        <taxon>Actinomycetes</taxon>
        <taxon>Micrococcales</taxon>
        <taxon>Ruaniaceae</taxon>
        <taxon>Occultella</taxon>
    </lineage>
</organism>
<evidence type="ECO:0000313" key="2">
    <source>
        <dbReference type="EMBL" id="VZO38734.1"/>
    </source>
</evidence>
<dbReference type="InterPro" id="IPR016040">
    <property type="entry name" value="NAD(P)-bd_dom"/>
</dbReference>
<feature type="domain" description="NAD(P)-binding" evidence="1">
    <location>
        <begin position="6"/>
        <end position="150"/>
    </location>
</feature>
<accession>A0A7M4DMT9</accession>
<gene>
    <name evidence="2" type="ORF">HALOF300_03466</name>
</gene>
<dbReference type="SUPFAM" id="SSF51735">
    <property type="entry name" value="NAD(P)-binding Rossmann-fold domains"/>
    <property type="match status" value="1"/>
</dbReference>